<dbReference type="RefSeq" id="XP_003034712.1">
    <property type="nucleotide sequence ID" value="XM_003034666.1"/>
</dbReference>
<dbReference type="OrthoDB" id="3221235at2759"/>
<evidence type="ECO:0000313" key="2">
    <source>
        <dbReference type="EMBL" id="EFI99809.1"/>
    </source>
</evidence>
<name>D8PY88_SCHCM</name>
<protein>
    <submittedName>
        <fullName evidence="2">Uncharacterized protein</fullName>
    </submittedName>
</protein>
<gene>
    <name evidence="2" type="ORF">SCHCODRAFT_107448</name>
</gene>
<dbReference type="VEuPathDB" id="FungiDB:SCHCODRAFT_02616944"/>
<feature type="non-terminal residue" evidence="2">
    <location>
        <position position="455"/>
    </location>
</feature>
<dbReference type="GeneID" id="9596980"/>
<keyword evidence="3" id="KW-1185">Reference proteome</keyword>
<dbReference type="KEGG" id="scm:SCHCO_02616944"/>
<dbReference type="InParanoid" id="D8PY88"/>
<proteinExistence type="predicted"/>
<accession>D8PY88</accession>
<dbReference type="Gene3D" id="1.20.1280.50">
    <property type="match status" value="1"/>
</dbReference>
<dbReference type="AlphaFoldDB" id="D8PY88"/>
<feature type="region of interest" description="Disordered" evidence="1">
    <location>
        <begin position="1"/>
        <end position="24"/>
    </location>
</feature>
<evidence type="ECO:0000256" key="1">
    <source>
        <dbReference type="SAM" id="MobiDB-lite"/>
    </source>
</evidence>
<organism evidence="3">
    <name type="scientific">Schizophyllum commune (strain H4-8 / FGSC 9210)</name>
    <name type="common">Split gill fungus</name>
    <dbReference type="NCBI Taxonomy" id="578458"/>
    <lineage>
        <taxon>Eukaryota</taxon>
        <taxon>Fungi</taxon>
        <taxon>Dikarya</taxon>
        <taxon>Basidiomycota</taxon>
        <taxon>Agaricomycotina</taxon>
        <taxon>Agaricomycetes</taxon>
        <taxon>Agaricomycetidae</taxon>
        <taxon>Agaricales</taxon>
        <taxon>Schizophyllaceae</taxon>
        <taxon>Schizophyllum</taxon>
    </lineage>
</organism>
<evidence type="ECO:0000313" key="3">
    <source>
        <dbReference type="Proteomes" id="UP000007431"/>
    </source>
</evidence>
<dbReference type="HOGENOM" id="CLU_018544_13_0_1"/>
<sequence>MPATRHPRTDSEHTSPGRAQKSAIQKLPHDTLREIFLEIVSTYHILSRNLGTPAIARVCRDWRATALQDPRLWSTINIPYGESWSSSAENEIRTYLYRSRQLPLHVCATGDMSDLRYDDDQEMYLGGDFGPGDEFAMRAIELIGKLSADRWKSFSLSGHHDIFDRQEKLFLPLLDTIIIAVKASPLPETADPLRLGFLEQAPRVRKITLDVRYLAFSLPAWGSLKEATYLLHHSTDEEFMTVENQIRLQPQLEALEVHDFDGHFGVFAPRVLPIGALIRMPHLTTVTVSGIGHLILTCLDAPSLRNVVVRHGYEEGGPGPLSSIMRLPDKSSLRALELARVELDEDVGMDIVYRCLEGLPALELLRVESSQRFVTPGSILRNDLLVWLARNEAAPVRLPQLAGLFLYFGASRPRGVEERLQKLLESRASKEHVGGVFLRALTRFDTDIGEEFRMA</sequence>
<dbReference type="EMBL" id="GL377304">
    <property type="protein sequence ID" value="EFI99809.1"/>
    <property type="molecule type" value="Genomic_DNA"/>
</dbReference>
<dbReference type="Proteomes" id="UP000007431">
    <property type="component" value="Unassembled WGS sequence"/>
</dbReference>
<reference evidence="2 3" key="1">
    <citation type="journal article" date="2010" name="Nat. Biotechnol.">
        <title>Genome sequence of the model mushroom Schizophyllum commune.</title>
        <authorList>
            <person name="Ohm R.A."/>
            <person name="de Jong J.F."/>
            <person name="Lugones L.G."/>
            <person name="Aerts A."/>
            <person name="Kothe E."/>
            <person name="Stajich J.E."/>
            <person name="de Vries R.P."/>
            <person name="Record E."/>
            <person name="Levasseur A."/>
            <person name="Baker S.E."/>
            <person name="Bartholomew K.A."/>
            <person name="Coutinho P.M."/>
            <person name="Erdmann S."/>
            <person name="Fowler T.J."/>
            <person name="Gathman A.C."/>
            <person name="Lombard V."/>
            <person name="Henrissat B."/>
            <person name="Knabe N."/>
            <person name="Kuees U."/>
            <person name="Lilly W.W."/>
            <person name="Lindquist E."/>
            <person name="Lucas S."/>
            <person name="Magnuson J.K."/>
            <person name="Piumi F."/>
            <person name="Raudaskoski M."/>
            <person name="Salamov A."/>
            <person name="Schmutz J."/>
            <person name="Schwarze F.W.M.R."/>
            <person name="vanKuyk P.A."/>
            <person name="Horton J.S."/>
            <person name="Grigoriev I.V."/>
            <person name="Woesten H.A.B."/>
        </authorList>
    </citation>
    <scope>NUCLEOTIDE SEQUENCE [LARGE SCALE GENOMIC DNA]</scope>
    <source>
        <strain evidence="3">H4-8 / FGSC 9210</strain>
    </source>
</reference>